<evidence type="ECO:0000313" key="9">
    <source>
        <dbReference type="Proteomes" id="UP001183643"/>
    </source>
</evidence>
<dbReference type="PANTHER" id="PTHR42732:SF2">
    <property type="entry name" value="BETA-MANNOSIDASE"/>
    <property type="match status" value="1"/>
</dbReference>
<feature type="domain" description="Alpha-L-arabinofuranosidase B arabinose-binding" evidence="7">
    <location>
        <begin position="608"/>
        <end position="744"/>
    </location>
</feature>
<dbReference type="AlphaFoldDB" id="A0AAE3YGV4"/>
<evidence type="ECO:0000256" key="2">
    <source>
        <dbReference type="ARBA" id="ARBA00022801"/>
    </source>
</evidence>
<dbReference type="SUPFAM" id="SSF51445">
    <property type="entry name" value="(Trans)glycosidases"/>
    <property type="match status" value="1"/>
</dbReference>
<dbReference type="InterPro" id="IPR007934">
    <property type="entry name" value="AbfB_ABD"/>
</dbReference>
<dbReference type="InterPro" id="IPR008979">
    <property type="entry name" value="Galactose-bd-like_sf"/>
</dbReference>
<dbReference type="InterPro" id="IPR036195">
    <property type="entry name" value="AbfB_ABD_sf"/>
</dbReference>
<dbReference type="SUPFAM" id="SSF49303">
    <property type="entry name" value="beta-Galactosidase/glucuronidase domain"/>
    <property type="match status" value="1"/>
</dbReference>
<dbReference type="Proteomes" id="UP001183643">
    <property type="component" value="Unassembled WGS sequence"/>
</dbReference>
<reference evidence="8" key="1">
    <citation type="submission" date="2023-07" db="EMBL/GenBank/DDBJ databases">
        <title>Sequencing the genomes of 1000 actinobacteria strains.</title>
        <authorList>
            <person name="Klenk H.-P."/>
        </authorList>
    </citation>
    <scope>NUCLEOTIDE SEQUENCE</scope>
    <source>
        <strain evidence="8">DSM 44707</strain>
    </source>
</reference>
<dbReference type="InterPro" id="IPR013783">
    <property type="entry name" value="Ig-like_fold"/>
</dbReference>
<dbReference type="InterPro" id="IPR006102">
    <property type="entry name" value="Ig-like_GH2"/>
</dbReference>
<dbReference type="EMBL" id="JAVDYB010000001">
    <property type="protein sequence ID" value="MDR7273668.1"/>
    <property type="molecule type" value="Genomic_DNA"/>
</dbReference>
<dbReference type="GO" id="GO:0046556">
    <property type="term" value="F:alpha-L-arabinofuranosidase activity"/>
    <property type="evidence" value="ECO:0007669"/>
    <property type="project" value="InterPro"/>
</dbReference>
<keyword evidence="4" id="KW-0732">Signal</keyword>
<evidence type="ECO:0000313" key="8">
    <source>
        <dbReference type="EMBL" id="MDR7273668.1"/>
    </source>
</evidence>
<sequence>MKKVLTWLAAAVLAAGSAILVHPGAANAAYVPKTPPLSTPWTSQVSLTNPLPEYPRPQLTRPDWQSLNGQWQFTASSQITTPPVGQTLPETVLVPYPIESALSGIMRHENLMFYKRTFTVPASWSGRRVQLNFGAVTWRANVWVNGVSAGSHTGGYDAWSLDVTPHLNGGTNELIVGVHSPVDAAGIPLGKQRLNPSGIFYTAASGIWQSVWLEPTAPGRITRLDTTPDVPGQALDLDVRTAGASGQTVTATVSTGGTTVATASAPVGTRLRIPLPNARLWSPDDPFLYDLRVTLSGGDSVGGYFGMRSISTAVVNGFLRPVVNGRFYFQMGTLDQGYWPDGIYTAPTDEALRFDLERQKALGYNTVRKHIKVEPARWFYHADRLGLLVMQDMPSMRTGVNPSAADRTTFEDELRRMIDQLRGITSIVQWIPFNEGWGEYDEARITDLVKAYDPTRLVNGNSGSNCCGRDPGNGDVVDDHIYVGPGVTALPSATRIAQLGEFGGLGLRVAGHEWQPGAGFSYEMTADPAALTRRYVEVTDTLQGLIRSRGLSGSIYTEPTDVENELNGLYTYDRQVFKMNEAQVRAAHQAVQGAAAWLRPGESISLGVTTPGFTDRYLRHSASLGVTAPISDPLSRQDTTFRVRPGLAGSGCWSFESRNLPGRYLRHANSRLRLDASDGSALFAADATFCARTGKTAAGISFEAYNQPGRFLRHYNGEVWIAASGGGNPWDGAASFAADTTWQVASPWWRSGADLAAGARVSLGVTTPGFTDRYLRHQDSLGVTSVVTASSDATSRADATFTVRPGLADPSCYSLESVNYPGRYLRHSNFRLRLDASDGGTVFPWDATFCAEPGTGGGVTLWSYNMAGHAVRHYSAQVWIAASGGPHTPQDSAAGYAADTSWRVAAPLG</sequence>
<keyword evidence="9" id="KW-1185">Reference proteome</keyword>
<dbReference type="CDD" id="cd23399">
    <property type="entry name" value="beta-trefoil_ABD_ABFB"/>
    <property type="match status" value="2"/>
</dbReference>
<dbReference type="Pfam" id="PF00703">
    <property type="entry name" value="Glyco_hydro_2"/>
    <property type="match status" value="1"/>
</dbReference>
<dbReference type="Gene3D" id="3.20.20.80">
    <property type="entry name" value="Glycosidases"/>
    <property type="match status" value="1"/>
</dbReference>
<evidence type="ECO:0000259" key="6">
    <source>
        <dbReference type="Pfam" id="PF02837"/>
    </source>
</evidence>
<dbReference type="Pfam" id="PF02837">
    <property type="entry name" value="Glyco_hydro_2_N"/>
    <property type="match status" value="1"/>
</dbReference>
<accession>A0AAE3YGV4</accession>
<dbReference type="RefSeq" id="WP_310362363.1">
    <property type="nucleotide sequence ID" value="NZ_JAVDYB010000001.1"/>
</dbReference>
<dbReference type="SUPFAM" id="SSF110221">
    <property type="entry name" value="AbfB domain"/>
    <property type="match status" value="2"/>
</dbReference>
<name>A0AAE3YGV4_9ACTN</name>
<dbReference type="Pfam" id="PF05270">
    <property type="entry name" value="AbfB"/>
    <property type="match status" value="2"/>
</dbReference>
<proteinExistence type="inferred from homology"/>
<dbReference type="GO" id="GO:0046373">
    <property type="term" value="P:L-arabinose metabolic process"/>
    <property type="evidence" value="ECO:0007669"/>
    <property type="project" value="InterPro"/>
</dbReference>
<comment type="caution">
    <text evidence="8">The sequence shown here is derived from an EMBL/GenBank/DDBJ whole genome shotgun (WGS) entry which is preliminary data.</text>
</comment>
<feature type="domain" description="Glycoside hydrolase family 2 immunoglobulin-like beta-sandwich" evidence="5">
    <location>
        <begin position="221"/>
        <end position="308"/>
    </location>
</feature>
<dbReference type="InterPro" id="IPR006104">
    <property type="entry name" value="Glyco_hydro_2_N"/>
</dbReference>
<comment type="similarity">
    <text evidence="1">Belongs to the glycosyl hydrolase 2 family.</text>
</comment>
<feature type="signal peptide" evidence="4">
    <location>
        <begin position="1"/>
        <end position="28"/>
    </location>
</feature>
<dbReference type="SUPFAM" id="SSF49785">
    <property type="entry name" value="Galactose-binding domain-like"/>
    <property type="match status" value="1"/>
</dbReference>
<evidence type="ECO:0000259" key="7">
    <source>
        <dbReference type="Pfam" id="PF05270"/>
    </source>
</evidence>
<gene>
    <name evidence="8" type="ORF">J2S41_000446</name>
</gene>
<keyword evidence="3" id="KW-0326">Glycosidase</keyword>
<keyword evidence="2" id="KW-0378">Hydrolase</keyword>
<evidence type="ECO:0000259" key="5">
    <source>
        <dbReference type="Pfam" id="PF00703"/>
    </source>
</evidence>
<feature type="domain" description="Glycosyl hydrolases family 2 sugar binding" evidence="6">
    <location>
        <begin position="93"/>
        <end position="187"/>
    </location>
</feature>
<dbReference type="InterPro" id="IPR017853">
    <property type="entry name" value="GH"/>
</dbReference>
<evidence type="ECO:0000256" key="4">
    <source>
        <dbReference type="SAM" id="SignalP"/>
    </source>
</evidence>
<dbReference type="PANTHER" id="PTHR42732">
    <property type="entry name" value="BETA-GALACTOSIDASE"/>
    <property type="match status" value="1"/>
</dbReference>
<dbReference type="Gene3D" id="2.60.120.260">
    <property type="entry name" value="Galactose-binding domain-like"/>
    <property type="match status" value="1"/>
</dbReference>
<dbReference type="Gene3D" id="2.60.40.10">
    <property type="entry name" value="Immunoglobulins"/>
    <property type="match status" value="1"/>
</dbReference>
<protein>
    <recommendedName>
        <fullName evidence="10">Beta-galactosidase</fullName>
    </recommendedName>
</protein>
<feature type="domain" description="Alpha-L-arabinofuranosidase B arabinose-binding" evidence="7">
    <location>
        <begin position="765"/>
        <end position="904"/>
    </location>
</feature>
<evidence type="ECO:0000256" key="3">
    <source>
        <dbReference type="ARBA" id="ARBA00023295"/>
    </source>
</evidence>
<dbReference type="InterPro" id="IPR036156">
    <property type="entry name" value="Beta-gal/glucu_dom_sf"/>
</dbReference>
<evidence type="ECO:0000256" key="1">
    <source>
        <dbReference type="ARBA" id="ARBA00007401"/>
    </source>
</evidence>
<evidence type="ECO:0008006" key="10">
    <source>
        <dbReference type="Google" id="ProtNLM"/>
    </source>
</evidence>
<dbReference type="Gene3D" id="2.80.10.50">
    <property type="match status" value="2"/>
</dbReference>
<dbReference type="InterPro" id="IPR051913">
    <property type="entry name" value="GH2_Domain-Containing"/>
</dbReference>
<organism evidence="8 9">
    <name type="scientific">Catenuloplanes atrovinosus</name>
    <dbReference type="NCBI Taxonomy" id="137266"/>
    <lineage>
        <taxon>Bacteria</taxon>
        <taxon>Bacillati</taxon>
        <taxon>Actinomycetota</taxon>
        <taxon>Actinomycetes</taxon>
        <taxon>Micromonosporales</taxon>
        <taxon>Micromonosporaceae</taxon>
        <taxon>Catenuloplanes</taxon>
    </lineage>
</organism>
<feature type="chain" id="PRO_5042138967" description="Beta-galactosidase" evidence="4">
    <location>
        <begin position="29"/>
        <end position="909"/>
    </location>
</feature>